<feature type="compositionally biased region" description="Acidic residues" evidence="1">
    <location>
        <begin position="937"/>
        <end position="947"/>
    </location>
</feature>
<dbReference type="FunCoup" id="B4M513">
    <property type="interactions" value="21"/>
</dbReference>
<dbReference type="Gene3D" id="2.60.120.10">
    <property type="entry name" value="Jelly Rolls"/>
    <property type="match status" value="1"/>
</dbReference>
<name>B4M513_DROVI</name>
<feature type="compositionally biased region" description="Basic and acidic residues" evidence="1">
    <location>
        <begin position="241"/>
        <end position="250"/>
    </location>
</feature>
<feature type="compositionally biased region" description="Basic and acidic residues" evidence="1">
    <location>
        <begin position="649"/>
        <end position="658"/>
    </location>
</feature>
<organism evidence="2 3">
    <name type="scientific">Drosophila virilis</name>
    <name type="common">Fruit fly</name>
    <dbReference type="NCBI Taxonomy" id="7244"/>
    <lineage>
        <taxon>Eukaryota</taxon>
        <taxon>Metazoa</taxon>
        <taxon>Ecdysozoa</taxon>
        <taxon>Arthropoda</taxon>
        <taxon>Hexapoda</taxon>
        <taxon>Insecta</taxon>
        <taxon>Pterygota</taxon>
        <taxon>Neoptera</taxon>
        <taxon>Endopterygota</taxon>
        <taxon>Diptera</taxon>
        <taxon>Brachycera</taxon>
        <taxon>Muscomorpha</taxon>
        <taxon>Ephydroidea</taxon>
        <taxon>Drosophilidae</taxon>
        <taxon>Drosophila</taxon>
    </lineage>
</organism>
<dbReference type="SMR" id="B4M513"/>
<feature type="region of interest" description="Disordered" evidence="1">
    <location>
        <begin position="880"/>
        <end position="998"/>
    </location>
</feature>
<evidence type="ECO:0000313" key="2">
    <source>
        <dbReference type="EMBL" id="EDW59724.2"/>
    </source>
</evidence>
<dbReference type="eggNOG" id="KOG4615">
    <property type="taxonomic scope" value="Eukaryota"/>
</dbReference>
<feature type="region of interest" description="Disordered" evidence="1">
    <location>
        <begin position="649"/>
        <end position="690"/>
    </location>
</feature>
<feature type="compositionally biased region" description="Basic and acidic residues" evidence="1">
    <location>
        <begin position="1214"/>
        <end position="1231"/>
    </location>
</feature>
<proteinExistence type="predicted"/>
<dbReference type="InterPro" id="IPR014710">
    <property type="entry name" value="RmlC-like_jellyroll"/>
</dbReference>
<feature type="region of interest" description="Disordered" evidence="1">
    <location>
        <begin position="609"/>
        <end position="628"/>
    </location>
</feature>
<evidence type="ECO:0000313" key="3">
    <source>
        <dbReference type="Proteomes" id="UP000008792"/>
    </source>
</evidence>
<feature type="region of interest" description="Disordered" evidence="1">
    <location>
        <begin position="167"/>
        <end position="216"/>
    </location>
</feature>
<dbReference type="EMBL" id="CH940652">
    <property type="protein sequence ID" value="EDW59724.2"/>
    <property type="molecule type" value="Genomic_DNA"/>
</dbReference>
<feature type="compositionally biased region" description="Low complexity" evidence="1">
    <location>
        <begin position="185"/>
        <end position="198"/>
    </location>
</feature>
<keyword evidence="3" id="KW-1185">Reference proteome</keyword>
<feature type="compositionally biased region" description="Basic and acidic residues" evidence="1">
    <location>
        <begin position="1026"/>
        <end position="1038"/>
    </location>
</feature>
<gene>
    <name evidence="2" type="primary">Dvir\GJ10130</name>
    <name evidence="2" type="ORF">Dvir_GJ10130</name>
</gene>
<feature type="compositionally biased region" description="Polar residues" evidence="1">
    <location>
        <begin position="367"/>
        <end position="376"/>
    </location>
</feature>
<feature type="region of interest" description="Disordered" evidence="1">
    <location>
        <begin position="239"/>
        <end position="309"/>
    </location>
</feature>
<dbReference type="Proteomes" id="UP000008792">
    <property type="component" value="Unassembled WGS sequence"/>
</dbReference>
<dbReference type="KEGG" id="dvi:6633163"/>
<dbReference type="STRING" id="7244.B4M513"/>
<feature type="region of interest" description="Disordered" evidence="1">
    <location>
        <begin position="1023"/>
        <end position="1073"/>
    </location>
</feature>
<dbReference type="HOGENOM" id="CLU_258159_0_0_1"/>
<sequence>MPLISEDTMRELDDILNENNPDENRLTAFLKLKTAPKQKATPQYVLGGYDVSFDLDVDLIKLPEKHQQQQAQPKENVEHLVTESQPQPEFPISPTRENLPPSRRSHSVSPAHTRRFQAPRSGGDLPEPDKLRRIALNRRSQLGGRRELQQEFDNAVNETRKISGTLDFLPTVSSTPASEKPATRQLPQQQKEPQQSPQRMPQRLPQRSPQRSSGAAAIGAALEPQPQHDHFEISFESSLKQMDRKAERPSKTTAAQRPSTNTAQSLGTPTRVGNRGTFIIETEPASSSKSPTMGQLAAKTAPSPARTDSCVVTQPRVRLRRSPQLQKVIRIAQQSDQIVSETQSQEPQVESQPQSFRVRVRRTSELLESTRMSQQVEPDPEYIVPETQPKETSSAPPTPPRSSAAAAVSCGIQTTCSADNIRDDTMLDESYAENTDSTAPLNLAPPGGNTTRLQRRRRQSSCQEATMQLLDLHRTRTHHLPEQRTQKIAQVALNKPPRPAINGEEFADELARMSNFEILDLRKRNSLGQIYQQSGEQQQQPSIMEQQLALEQSIQMEILRRNLSGQGEGLPSKVTAPSLELNALPPPAADSTGINKSAAVRRSLTMQQLNTSTLMEPPRLSRSRRRGAPVTTELLNYLELSQAIEKRLRSRSRTDTKRSLYTKGNSDIEDNLSPLPPKQPKRLSDSSLQIAPAPSPHAIIQDIPIVPPPSNSIRYSRQSRRSVRFSSINVNEEPPVENQVQLETDAAPDQTQSSPVGIIEEILIVPSPPASLRYSRQSRRSVRFSSIDVNEEPPKENQVQQGEGAVEEIPIVPSPPSSLRYSRQCQRYMPEPPDEFLCAEAEVQQTPDAATELEDVPIRPPSLAAKRCSRRSVRLNSIAVDAEPREEINYAEEEQAEELTGSSQPKIIEDIQIVPPAPAAIRYTRQSRRSLSQPSQEEQEQQQEQEQVEQGTDAQGAAAEEENLMLPVQLNNNTEASSTCMEELRMETPTPPAAPEASDLDLIPLDEQPSTSRAAREALQLSIQEESQKRNKSKDTRKQQKSKKQKKPMEDDALFKKPSAPPPRNNRKNPLDSALEKLRITLVNETLPEDANATIENDETTGVRRSKRGHVPLRNTWVHTVSNPFKFTFFERSLSTYTKFSNDKSKARSAQNRTNSLITRPPLGSSTPRDDRKLGTTERSSGTLKRKRYQQQELLDAGLSQLPEITEEEDQQMESERSDVRQSKRKAETKPCGHPHKRSNDVSETESEEDPMPRTEEFYAADEPEPEPEPRAAPDRASGPILNAAQNQLLQMTDWLRGVGDAAPESSEAVASVASEEENNLMRYTSAANLEFTNLDGIEYTFFGTEDKCAMGYMRFQPLQQRGMKRNKSNTLRFLALYGEFEVELDNGSAEMQRCILKTGDLVEIKMGSRFNIINRLNEISLLIVNRK</sequence>
<feature type="region of interest" description="Disordered" evidence="1">
    <location>
        <begin position="699"/>
        <end position="718"/>
    </location>
</feature>
<feature type="compositionally biased region" description="Polar residues" evidence="1">
    <location>
        <begin position="1148"/>
        <end position="1158"/>
    </location>
</feature>
<feature type="compositionally biased region" description="Polar residues" evidence="1">
    <location>
        <begin position="969"/>
        <end position="980"/>
    </location>
</feature>
<feature type="region of interest" description="Disordered" evidence="1">
    <location>
        <begin position="435"/>
        <end position="458"/>
    </location>
</feature>
<feature type="compositionally biased region" description="Polar residues" evidence="1">
    <location>
        <begin position="251"/>
        <end position="268"/>
    </location>
</feature>
<feature type="region of interest" description="Disordered" evidence="1">
    <location>
        <begin position="367"/>
        <end position="406"/>
    </location>
</feature>
<protein>
    <submittedName>
        <fullName evidence="2">Uncharacterized protein</fullName>
    </submittedName>
</protein>
<evidence type="ECO:0000256" key="1">
    <source>
        <dbReference type="SAM" id="MobiDB-lite"/>
    </source>
</evidence>
<accession>B4M513</accession>
<dbReference type="InParanoid" id="B4M513"/>
<dbReference type="OrthoDB" id="7872933at2759"/>
<feature type="region of interest" description="Disordered" evidence="1">
    <location>
        <begin position="65"/>
        <end position="132"/>
    </location>
</feature>
<reference evidence="2 3" key="1">
    <citation type="journal article" date="2007" name="Nature">
        <title>Evolution of genes and genomes on the Drosophila phylogeny.</title>
        <authorList>
            <consortium name="Drosophila 12 Genomes Consortium"/>
            <person name="Clark A.G."/>
            <person name="Eisen M.B."/>
            <person name="Smith D.R."/>
            <person name="Bergman C.M."/>
            <person name="Oliver B."/>
            <person name="Markow T.A."/>
            <person name="Kaufman T.C."/>
            <person name="Kellis M."/>
            <person name="Gelbart W."/>
            <person name="Iyer V.N."/>
            <person name="Pollard D.A."/>
            <person name="Sackton T.B."/>
            <person name="Larracuente A.M."/>
            <person name="Singh N.D."/>
            <person name="Abad J.P."/>
            <person name="Abt D.N."/>
            <person name="Adryan B."/>
            <person name="Aguade M."/>
            <person name="Akashi H."/>
            <person name="Anderson W.W."/>
            <person name="Aquadro C.F."/>
            <person name="Ardell D.H."/>
            <person name="Arguello R."/>
            <person name="Artieri C.G."/>
            <person name="Barbash D.A."/>
            <person name="Barker D."/>
            <person name="Barsanti P."/>
            <person name="Batterham P."/>
            <person name="Batzoglou S."/>
            <person name="Begun D."/>
            <person name="Bhutkar A."/>
            <person name="Blanco E."/>
            <person name="Bosak S.A."/>
            <person name="Bradley R.K."/>
            <person name="Brand A.D."/>
            <person name="Brent M.R."/>
            <person name="Brooks A.N."/>
            <person name="Brown R.H."/>
            <person name="Butlin R.K."/>
            <person name="Caggese C."/>
            <person name="Calvi B.R."/>
            <person name="Bernardo de Carvalho A."/>
            <person name="Caspi A."/>
            <person name="Castrezana S."/>
            <person name="Celniker S.E."/>
            <person name="Chang J.L."/>
            <person name="Chapple C."/>
            <person name="Chatterji S."/>
            <person name="Chinwalla A."/>
            <person name="Civetta A."/>
            <person name="Clifton S.W."/>
            <person name="Comeron J.M."/>
            <person name="Costello J.C."/>
            <person name="Coyne J.A."/>
            <person name="Daub J."/>
            <person name="David R.G."/>
            <person name="Delcher A.L."/>
            <person name="Delehaunty K."/>
            <person name="Do C.B."/>
            <person name="Ebling H."/>
            <person name="Edwards K."/>
            <person name="Eickbush T."/>
            <person name="Evans J.D."/>
            <person name="Filipski A."/>
            <person name="Findeiss S."/>
            <person name="Freyhult E."/>
            <person name="Fulton L."/>
            <person name="Fulton R."/>
            <person name="Garcia A.C."/>
            <person name="Gardiner A."/>
            <person name="Garfield D.A."/>
            <person name="Garvin B.E."/>
            <person name="Gibson G."/>
            <person name="Gilbert D."/>
            <person name="Gnerre S."/>
            <person name="Godfrey J."/>
            <person name="Good R."/>
            <person name="Gotea V."/>
            <person name="Gravely B."/>
            <person name="Greenberg A.J."/>
            <person name="Griffiths-Jones S."/>
            <person name="Gross S."/>
            <person name="Guigo R."/>
            <person name="Gustafson E.A."/>
            <person name="Haerty W."/>
            <person name="Hahn M.W."/>
            <person name="Halligan D.L."/>
            <person name="Halpern A.L."/>
            <person name="Halter G.M."/>
            <person name="Han M.V."/>
            <person name="Heger A."/>
            <person name="Hillier L."/>
            <person name="Hinrichs A.S."/>
            <person name="Holmes I."/>
            <person name="Hoskins R.A."/>
            <person name="Hubisz M.J."/>
            <person name="Hultmark D."/>
            <person name="Huntley M.A."/>
            <person name="Jaffe D.B."/>
            <person name="Jagadeeshan S."/>
            <person name="Jeck W.R."/>
            <person name="Johnson J."/>
            <person name="Jones C.D."/>
            <person name="Jordan W.C."/>
            <person name="Karpen G.H."/>
            <person name="Kataoka E."/>
            <person name="Keightley P.D."/>
            <person name="Kheradpour P."/>
            <person name="Kirkness E.F."/>
            <person name="Koerich L.B."/>
            <person name="Kristiansen K."/>
            <person name="Kudrna D."/>
            <person name="Kulathinal R.J."/>
            <person name="Kumar S."/>
            <person name="Kwok R."/>
            <person name="Lander E."/>
            <person name="Langley C.H."/>
            <person name="Lapoint R."/>
            <person name="Lazzaro B.P."/>
            <person name="Lee S.J."/>
            <person name="Levesque L."/>
            <person name="Li R."/>
            <person name="Lin C.F."/>
            <person name="Lin M.F."/>
            <person name="Lindblad-Toh K."/>
            <person name="Llopart A."/>
            <person name="Long M."/>
            <person name="Low L."/>
            <person name="Lozovsky E."/>
            <person name="Lu J."/>
            <person name="Luo M."/>
            <person name="Machado C.A."/>
            <person name="Makalowski W."/>
            <person name="Marzo M."/>
            <person name="Matsuda M."/>
            <person name="Matzkin L."/>
            <person name="McAllister B."/>
            <person name="McBride C.S."/>
            <person name="McKernan B."/>
            <person name="McKernan K."/>
            <person name="Mendez-Lago M."/>
            <person name="Minx P."/>
            <person name="Mollenhauer M.U."/>
            <person name="Montooth K."/>
            <person name="Mount S.M."/>
            <person name="Mu X."/>
            <person name="Myers E."/>
            <person name="Negre B."/>
            <person name="Newfeld S."/>
            <person name="Nielsen R."/>
            <person name="Noor M.A."/>
            <person name="O'Grady P."/>
            <person name="Pachter L."/>
            <person name="Papaceit M."/>
            <person name="Parisi M.J."/>
            <person name="Parisi M."/>
            <person name="Parts L."/>
            <person name="Pedersen J.S."/>
            <person name="Pesole G."/>
            <person name="Phillippy A.M."/>
            <person name="Ponting C.P."/>
            <person name="Pop M."/>
            <person name="Porcelli D."/>
            <person name="Powell J.R."/>
            <person name="Prohaska S."/>
            <person name="Pruitt K."/>
            <person name="Puig M."/>
            <person name="Quesneville H."/>
            <person name="Ram K.R."/>
            <person name="Rand D."/>
            <person name="Rasmussen M.D."/>
            <person name="Reed L.K."/>
            <person name="Reenan R."/>
            <person name="Reily A."/>
            <person name="Remington K.A."/>
            <person name="Rieger T.T."/>
            <person name="Ritchie M.G."/>
            <person name="Robin C."/>
            <person name="Rogers Y.H."/>
            <person name="Rohde C."/>
            <person name="Rozas J."/>
            <person name="Rubenfield M.J."/>
            <person name="Ruiz A."/>
            <person name="Russo S."/>
            <person name="Salzberg S.L."/>
            <person name="Sanchez-Gracia A."/>
            <person name="Saranga D.J."/>
            <person name="Sato H."/>
            <person name="Schaeffer S.W."/>
            <person name="Schatz M.C."/>
            <person name="Schlenke T."/>
            <person name="Schwartz R."/>
            <person name="Segarra C."/>
            <person name="Singh R.S."/>
            <person name="Sirot L."/>
            <person name="Sirota M."/>
            <person name="Sisneros N.B."/>
            <person name="Smith C.D."/>
            <person name="Smith T.F."/>
            <person name="Spieth J."/>
            <person name="Stage D.E."/>
            <person name="Stark A."/>
            <person name="Stephan W."/>
            <person name="Strausberg R.L."/>
            <person name="Strempel S."/>
            <person name="Sturgill D."/>
            <person name="Sutton G."/>
            <person name="Sutton G.G."/>
            <person name="Tao W."/>
            <person name="Teichmann S."/>
            <person name="Tobari Y.N."/>
            <person name="Tomimura Y."/>
            <person name="Tsolas J.M."/>
            <person name="Valente V.L."/>
            <person name="Venter E."/>
            <person name="Venter J.C."/>
            <person name="Vicario S."/>
            <person name="Vieira F.G."/>
            <person name="Vilella A.J."/>
            <person name="Villasante A."/>
            <person name="Walenz B."/>
            <person name="Wang J."/>
            <person name="Wasserman M."/>
            <person name="Watts T."/>
            <person name="Wilson D."/>
            <person name="Wilson R.K."/>
            <person name="Wing R.A."/>
            <person name="Wolfner M.F."/>
            <person name="Wong A."/>
            <person name="Wong G.K."/>
            <person name="Wu C.I."/>
            <person name="Wu G."/>
            <person name="Yamamoto D."/>
            <person name="Yang H.P."/>
            <person name="Yang S.P."/>
            <person name="Yorke J.A."/>
            <person name="Yoshida K."/>
            <person name="Zdobnov E."/>
            <person name="Zhang P."/>
            <person name="Zhang Y."/>
            <person name="Zimin A.V."/>
            <person name="Baldwin J."/>
            <person name="Abdouelleil A."/>
            <person name="Abdulkadir J."/>
            <person name="Abebe A."/>
            <person name="Abera B."/>
            <person name="Abreu J."/>
            <person name="Acer S.C."/>
            <person name="Aftuck L."/>
            <person name="Alexander A."/>
            <person name="An P."/>
            <person name="Anderson E."/>
            <person name="Anderson S."/>
            <person name="Arachi H."/>
            <person name="Azer M."/>
            <person name="Bachantsang P."/>
            <person name="Barry A."/>
            <person name="Bayul T."/>
            <person name="Berlin A."/>
            <person name="Bessette D."/>
            <person name="Bloom T."/>
            <person name="Blye J."/>
            <person name="Boguslavskiy L."/>
            <person name="Bonnet C."/>
            <person name="Boukhgalter B."/>
            <person name="Bourzgui I."/>
            <person name="Brown A."/>
            <person name="Cahill P."/>
            <person name="Channer S."/>
            <person name="Cheshatsang Y."/>
            <person name="Chuda L."/>
            <person name="Citroen M."/>
            <person name="Collymore A."/>
            <person name="Cooke P."/>
            <person name="Costello M."/>
            <person name="D'Aco K."/>
            <person name="Daza R."/>
            <person name="De Haan G."/>
            <person name="DeGray S."/>
            <person name="DeMaso C."/>
            <person name="Dhargay N."/>
            <person name="Dooley K."/>
            <person name="Dooley E."/>
            <person name="Doricent M."/>
            <person name="Dorje P."/>
            <person name="Dorjee K."/>
            <person name="Dupes A."/>
            <person name="Elong R."/>
            <person name="Falk J."/>
            <person name="Farina A."/>
            <person name="Faro S."/>
            <person name="Ferguson D."/>
            <person name="Fisher S."/>
            <person name="Foley C.D."/>
            <person name="Franke A."/>
            <person name="Friedrich D."/>
            <person name="Gadbois L."/>
            <person name="Gearin G."/>
            <person name="Gearin C.R."/>
            <person name="Giannoukos G."/>
            <person name="Goode T."/>
            <person name="Graham J."/>
            <person name="Grandbois E."/>
            <person name="Grewal S."/>
            <person name="Gyaltsen K."/>
            <person name="Hafez N."/>
            <person name="Hagos B."/>
            <person name="Hall J."/>
            <person name="Henson C."/>
            <person name="Hollinger A."/>
            <person name="Honan T."/>
            <person name="Huard M.D."/>
            <person name="Hughes L."/>
            <person name="Hurhula B."/>
            <person name="Husby M.E."/>
            <person name="Kamat A."/>
            <person name="Kanga B."/>
            <person name="Kashin S."/>
            <person name="Khazanovich D."/>
            <person name="Kisner P."/>
            <person name="Lance K."/>
            <person name="Lara M."/>
            <person name="Lee W."/>
            <person name="Lennon N."/>
            <person name="Letendre F."/>
            <person name="LeVine R."/>
            <person name="Lipovsky A."/>
            <person name="Liu X."/>
            <person name="Liu J."/>
            <person name="Liu S."/>
            <person name="Lokyitsang T."/>
            <person name="Lokyitsang Y."/>
            <person name="Lubonja R."/>
            <person name="Lui A."/>
            <person name="MacDonald P."/>
            <person name="Magnisalis V."/>
            <person name="Maru K."/>
            <person name="Matthews C."/>
            <person name="McCusker W."/>
            <person name="McDonough S."/>
            <person name="Mehta T."/>
            <person name="Meldrim J."/>
            <person name="Meneus L."/>
            <person name="Mihai O."/>
            <person name="Mihalev A."/>
            <person name="Mihova T."/>
            <person name="Mittelman R."/>
            <person name="Mlenga V."/>
            <person name="Montmayeur A."/>
            <person name="Mulrain L."/>
            <person name="Navidi A."/>
            <person name="Naylor J."/>
            <person name="Negash T."/>
            <person name="Nguyen T."/>
            <person name="Nguyen N."/>
            <person name="Nicol R."/>
            <person name="Norbu C."/>
            <person name="Norbu N."/>
            <person name="Novod N."/>
            <person name="O'Neill B."/>
            <person name="Osman S."/>
            <person name="Markiewicz E."/>
            <person name="Oyono O.L."/>
            <person name="Patti C."/>
            <person name="Phunkhang P."/>
            <person name="Pierre F."/>
            <person name="Priest M."/>
            <person name="Raghuraman S."/>
            <person name="Rege F."/>
            <person name="Reyes R."/>
            <person name="Rise C."/>
            <person name="Rogov P."/>
            <person name="Ross K."/>
            <person name="Ryan E."/>
            <person name="Settipalli S."/>
            <person name="Shea T."/>
            <person name="Sherpa N."/>
            <person name="Shi L."/>
            <person name="Shih D."/>
            <person name="Sparrow T."/>
            <person name="Spaulding J."/>
            <person name="Stalker J."/>
            <person name="Stange-Thomann N."/>
            <person name="Stavropoulos S."/>
            <person name="Stone C."/>
            <person name="Strader C."/>
            <person name="Tesfaye S."/>
            <person name="Thomson T."/>
            <person name="Thoulutsang Y."/>
            <person name="Thoulutsang D."/>
            <person name="Topham K."/>
            <person name="Topping I."/>
            <person name="Tsamla T."/>
            <person name="Vassiliev H."/>
            <person name="Vo A."/>
            <person name="Wangchuk T."/>
            <person name="Wangdi T."/>
            <person name="Weiand M."/>
            <person name="Wilkinson J."/>
            <person name="Wilson A."/>
            <person name="Yadav S."/>
            <person name="Young G."/>
            <person name="Yu Q."/>
            <person name="Zembek L."/>
            <person name="Zhong D."/>
            <person name="Zimmer A."/>
            <person name="Zwirko Z."/>
            <person name="Jaffe D.B."/>
            <person name="Alvarez P."/>
            <person name="Brockman W."/>
            <person name="Butler J."/>
            <person name="Chin C."/>
            <person name="Gnerre S."/>
            <person name="Grabherr M."/>
            <person name="Kleber M."/>
            <person name="Mauceli E."/>
            <person name="MacCallum I."/>
        </authorList>
    </citation>
    <scope>NUCLEOTIDE SEQUENCE [LARGE SCALE GENOMIC DNA]</scope>
    <source>
        <strain evidence="3">Tucson 15010-1051.87</strain>
    </source>
</reference>
<feature type="region of interest" description="Disordered" evidence="1">
    <location>
        <begin position="1139"/>
        <end position="1254"/>
    </location>
</feature>
<feature type="compositionally biased region" description="Polar residues" evidence="1">
    <location>
        <begin position="284"/>
        <end position="293"/>
    </location>
</feature>